<dbReference type="Pfam" id="PF00153">
    <property type="entry name" value="Mito_carr"/>
    <property type="match status" value="3"/>
</dbReference>
<evidence type="ECO:0000256" key="9">
    <source>
        <dbReference type="RuleBase" id="RU000488"/>
    </source>
</evidence>
<dbReference type="GO" id="GO:0016020">
    <property type="term" value="C:membrane"/>
    <property type="evidence" value="ECO:0007669"/>
    <property type="project" value="UniProtKB-SubCell"/>
</dbReference>
<evidence type="ECO:0000256" key="7">
    <source>
        <dbReference type="ARBA" id="ARBA00023136"/>
    </source>
</evidence>
<keyword evidence="7 8" id="KW-0472">Membrane</keyword>
<feature type="repeat" description="Solcar" evidence="8">
    <location>
        <begin position="185"/>
        <end position="272"/>
    </location>
</feature>
<organism evidence="11">
    <name type="scientific">Arcella intermedia</name>
    <dbReference type="NCBI Taxonomy" id="1963864"/>
    <lineage>
        <taxon>Eukaryota</taxon>
        <taxon>Amoebozoa</taxon>
        <taxon>Tubulinea</taxon>
        <taxon>Elardia</taxon>
        <taxon>Arcellinida</taxon>
        <taxon>Sphaerothecina</taxon>
        <taxon>Arcellidae</taxon>
        <taxon>Arcella</taxon>
    </lineage>
</organism>
<feature type="transmembrane region" description="Helical" evidence="10">
    <location>
        <begin position="47"/>
        <end position="68"/>
    </location>
</feature>
<feature type="repeat" description="Solcar" evidence="8">
    <location>
        <begin position="86"/>
        <end position="174"/>
    </location>
</feature>
<protein>
    <recommendedName>
        <fullName evidence="12">Mitochondrial carrier protein</fullName>
    </recommendedName>
</protein>
<name>A0A6B2LCU8_9EUKA</name>
<reference evidence="11" key="1">
    <citation type="journal article" date="2020" name="J. Eukaryot. Microbiol.">
        <title>De novo Sequencing, Assembly and Annotation of the Transcriptome for the Free-Living Testate Amoeba Arcella intermedia.</title>
        <authorList>
            <person name="Ribeiro G.M."/>
            <person name="Porfirio-Sousa A.L."/>
            <person name="Maurer-Alcala X.X."/>
            <person name="Katz L.A."/>
            <person name="Lahr D.J.G."/>
        </authorList>
    </citation>
    <scope>NUCLEOTIDE SEQUENCE</scope>
</reference>
<evidence type="ECO:0000256" key="2">
    <source>
        <dbReference type="ARBA" id="ARBA00006375"/>
    </source>
</evidence>
<evidence type="ECO:0000256" key="1">
    <source>
        <dbReference type="ARBA" id="ARBA00004141"/>
    </source>
</evidence>
<dbReference type="GO" id="GO:0006862">
    <property type="term" value="P:nucleotide transport"/>
    <property type="evidence" value="ECO:0007669"/>
    <property type="project" value="InterPro"/>
</dbReference>
<proteinExistence type="inferred from homology"/>
<dbReference type="InterPro" id="IPR018108">
    <property type="entry name" value="MCP_transmembrane"/>
</dbReference>
<evidence type="ECO:0000256" key="8">
    <source>
        <dbReference type="PROSITE-ProRule" id="PRU00282"/>
    </source>
</evidence>
<dbReference type="SUPFAM" id="SSF103506">
    <property type="entry name" value="Mitochondrial carrier"/>
    <property type="match status" value="1"/>
</dbReference>
<evidence type="ECO:0000256" key="10">
    <source>
        <dbReference type="SAM" id="Phobius"/>
    </source>
</evidence>
<dbReference type="PANTHER" id="PTHR45683">
    <property type="entry name" value="MITOCHONDRIAL NICOTINAMIDE ADENINE DINUCLEOTIDE TRANSPORTER 1-RELATED-RELATED"/>
    <property type="match status" value="1"/>
</dbReference>
<accession>A0A6B2LCU8</accession>
<evidence type="ECO:0000313" key="11">
    <source>
        <dbReference type="EMBL" id="NDV34814.1"/>
    </source>
</evidence>
<dbReference type="InterPro" id="IPR023395">
    <property type="entry name" value="MCP_dom_sf"/>
</dbReference>
<dbReference type="InterPro" id="IPR044712">
    <property type="entry name" value="SLC25A32-like"/>
</dbReference>
<keyword evidence="4 8" id="KW-0812">Transmembrane</keyword>
<evidence type="ECO:0008006" key="12">
    <source>
        <dbReference type="Google" id="ProtNLM"/>
    </source>
</evidence>
<feature type="repeat" description="Solcar" evidence="8">
    <location>
        <begin position="1"/>
        <end position="78"/>
    </location>
</feature>
<evidence type="ECO:0000256" key="5">
    <source>
        <dbReference type="ARBA" id="ARBA00022737"/>
    </source>
</evidence>
<comment type="similarity">
    <text evidence="2 9">Belongs to the mitochondrial carrier (TC 2.A.29) family.</text>
</comment>
<sequence>MAGASAAVFTCPFDVLKTRLQVQSPTQMQYKMGLIDMVKKIYRVEGFRGFFTGLSPTLLGLVPTYAIYFTTYTNCKYYYINQGLREGAFLHLLSAVSAGVFTDVCTNPMWVIKTRLQTQILRPDLVPYRGITNCFHRMIKEEGFTSLYKGLLPQLMGLVHVGVQFPIYERLKIEMMKRNTENQHLAISQLMFAAVCSKCIAVVTAYPHEVIRSNLQFQHTGEPGTGGFRFIVRKIYSLEGAKGFYRGLTPNLLKVLPSTAICFTAYELLNSYFSKMQHE</sequence>
<comment type="subcellular location">
    <subcellularLocation>
        <location evidence="1">Membrane</location>
        <topology evidence="1">Multi-pass membrane protein</topology>
    </subcellularLocation>
</comment>
<feature type="transmembrane region" description="Helical" evidence="10">
    <location>
        <begin position="88"/>
        <end position="112"/>
    </location>
</feature>
<dbReference type="GO" id="GO:0055085">
    <property type="term" value="P:transmembrane transport"/>
    <property type="evidence" value="ECO:0007669"/>
    <property type="project" value="InterPro"/>
</dbReference>
<evidence type="ECO:0000256" key="4">
    <source>
        <dbReference type="ARBA" id="ARBA00022692"/>
    </source>
</evidence>
<keyword evidence="6 10" id="KW-1133">Transmembrane helix</keyword>
<keyword evidence="5" id="KW-0677">Repeat</keyword>
<dbReference type="AlphaFoldDB" id="A0A6B2LCU8"/>
<dbReference type="Gene3D" id="1.50.40.10">
    <property type="entry name" value="Mitochondrial carrier domain"/>
    <property type="match status" value="2"/>
</dbReference>
<dbReference type="PROSITE" id="PS50920">
    <property type="entry name" value="SOLCAR"/>
    <property type="match status" value="3"/>
</dbReference>
<evidence type="ECO:0000256" key="6">
    <source>
        <dbReference type="ARBA" id="ARBA00022989"/>
    </source>
</evidence>
<dbReference type="EMBL" id="GIBP01005845">
    <property type="protein sequence ID" value="NDV34814.1"/>
    <property type="molecule type" value="Transcribed_RNA"/>
</dbReference>
<feature type="transmembrane region" description="Helical" evidence="10">
    <location>
        <begin position="185"/>
        <end position="206"/>
    </location>
</feature>
<keyword evidence="3 9" id="KW-0813">Transport</keyword>
<evidence type="ECO:0000256" key="3">
    <source>
        <dbReference type="ARBA" id="ARBA00022448"/>
    </source>
</evidence>